<evidence type="ECO:0000313" key="2">
    <source>
        <dbReference type="EMBL" id="KAK4115827.1"/>
    </source>
</evidence>
<sequence length="418" mass="43623">MSAVPIPGSNPFLKHILASNIHQHGILSREWDSGVFNTHLCRLCRDYKYKYRALRRILGLPITPSDDPPVGSSPSPLIPPLNPGSDKGHHRSLTPPLRLGDRKFLQSILRSGSPSPPLTPLAPAYSSQPGGGKGSGVFPASPICSPTTNKLTPRQERIARGYYAGHAHHSSISSDPAGRASPFLVPPSIPTAGSRSSLTSRHPDGQTQNRTSASSQGTGTSTAATAISTTSSSTLVGTGGHSPSSLRNEAHPPGTSINSSIQFHHPIPVHPVFEGRASPTSTARPEFPLRPTRPHETSREIADLLTAASSRGGSTGVLAARGQGRDRERERGTATPPPPSSSAAARRMLVPPPPLSPPPTRALPRPPSSASVAARGSPVPVGPSPLSVSEMSEMGKGLGRLDVSVEEGVGEGEPEGRV</sequence>
<dbReference type="EMBL" id="MU853334">
    <property type="protein sequence ID" value="KAK4115827.1"/>
    <property type="molecule type" value="Genomic_DNA"/>
</dbReference>
<gene>
    <name evidence="2" type="ORF">N656DRAFT_795520</name>
</gene>
<reference evidence="2" key="1">
    <citation type="journal article" date="2023" name="Mol. Phylogenet. Evol.">
        <title>Genome-scale phylogeny and comparative genomics of the fungal order Sordariales.</title>
        <authorList>
            <person name="Hensen N."/>
            <person name="Bonometti L."/>
            <person name="Westerberg I."/>
            <person name="Brannstrom I.O."/>
            <person name="Guillou S."/>
            <person name="Cros-Aarteil S."/>
            <person name="Calhoun S."/>
            <person name="Haridas S."/>
            <person name="Kuo A."/>
            <person name="Mondo S."/>
            <person name="Pangilinan J."/>
            <person name="Riley R."/>
            <person name="LaButti K."/>
            <person name="Andreopoulos B."/>
            <person name="Lipzen A."/>
            <person name="Chen C."/>
            <person name="Yan M."/>
            <person name="Daum C."/>
            <person name="Ng V."/>
            <person name="Clum A."/>
            <person name="Steindorff A."/>
            <person name="Ohm R.A."/>
            <person name="Martin F."/>
            <person name="Silar P."/>
            <person name="Natvig D.O."/>
            <person name="Lalanne C."/>
            <person name="Gautier V."/>
            <person name="Ament-Velasquez S.L."/>
            <person name="Kruys A."/>
            <person name="Hutchinson M.I."/>
            <person name="Powell A.J."/>
            <person name="Barry K."/>
            <person name="Miller A.N."/>
            <person name="Grigoriev I.V."/>
            <person name="Debuchy R."/>
            <person name="Gladieux P."/>
            <person name="Hiltunen Thoren M."/>
            <person name="Johannesson H."/>
        </authorList>
    </citation>
    <scope>NUCLEOTIDE SEQUENCE</scope>
    <source>
        <strain evidence="2">CBS 508.74</strain>
    </source>
</reference>
<evidence type="ECO:0000256" key="1">
    <source>
        <dbReference type="SAM" id="MobiDB-lite"/>
    </source>
</evidence>
<name>A0AAN6TJV0_9PEZI</name>
<feature type="compositionally biased region" description="Low complexity" evidence="1">
    <location>
        <begin position="211"/>
        <end position="236"/>
    </location>
</feature>
<protein>
    <submittedName>
        <fullName evidence="2">Uncharacterized protein</fullName>
    </submittedName>
</protein>
<accession>A0AAN6TJV0</accession>
<feature type="compositionally biased region" description="Basic and acidic residues" evidence="1">
    <location>
        <begin position="323"/>
        <end position="332"/>
    </location>
</feature>
<feature type="compositionally biased region" description="Polar residues" evidence="1">
    <location>
        <begin position="191"/>
        <end position="210"/>
    </location>
</feature>
<organism evidence="2 3">
    <name type="scientific">Canariomyces notabilis</name>
    <dbReference type="NCBI Taxonomy" id="2074819"/>
    <lineage>
        <taxon>Eukaryota</taxon>
        <taxon>Fungi</taxon>
        <taxon>Dikarya</taxon>
        <taxon>Ascomycota</taxon>
        <taxon>Pezizomycotina</taxon>
        <taxon>Sordariomycetes</taxon>
        <taxon>Sordariomycetidae</taxon>
        <taxon>Sordariales</taxon>
        <taxon>Chaetomiaceae</taxon>
        <taxon>Canariomyces</taxon>
    </lineage>
</organism>
<feature type="compositionally biased region" description="Acidic residues" evidence="1">
    <location>
        <begin position="404"/>
        <end position="418"/>
    </location>
</feature>
<feature type="compositionally biased region" description="Low complexity" evidence="1">
    <location>
        <begin position="64"/>
        <end position="75"/>
    </location>
</feature>
<comment type="caution">
    <text evidence="2">The sequence shown here is derived from an EMBL/GenBank/DDBJ whole genome shotgun (WGS) entry which is preliminary data.</text>
</comment>
<feature type="region of interest" description="Disordered" evidence="1">
    <location>
        <begin position="168"/>
        <end position="418"/>
    </location>
</feature>
<feature type="region of interest" description="Disordered" evidence="1">
    <location>
        <begin position="109"/>
        <end position="153"/>
    </location>
</feature>
<feature type="compositionally biased region" description="Pro residues" evidence="1">
    <location>
        <begin position="350"/>
        <end position="367"/>
    </location>
</feature>
<dbReference type="GeneID" id="89941548"/>
<feature type="compositionally biased region" description="Basic and acidic residues" evidence="1">
    <location>
        <begin position="293"/>
        <end position="302"/>
    </location>
</feature>
<evidence type="ECO:0000313" key="3">
    <source>
        <dbReference type="Proteomes" id="UP001302812"/>
    </source>
</evidence>
<proteinExistence type="predicted"/>
<feature type="region of interest" description="Disordered" evidence="1">
    <location>
        <begin position="62"/>
        <end position="93"/>
    </location>
</feature>
<feature type="compositionally biased region" description="Low complexity" evidence="1">
    <location>
        <begin position="368"/>
        <end position="389"/>
    </location>
</feature>
<dbReference type="AlphaFoldDB" id="A0AAN6TJV0"/>
<dbReference type="RefSeq" id="XP_064673397.1">
    <property type="nucleotide sequence ID" value="XM_064817423.1"/>
</dbReference>
<keyword evidence="3" id="KW-1185">Reference proteome</keyword>
<dbReference type="Proteomes" id="UP001302812">
    <property type="component" value="Unassembled WGS sequence"/>
</dbReference>
<reference evidence="2" key="2">
    <citation type="submission" date="2023-05" db="EMBL/GenBank/DDBJ databases">
        <authorList>
            <consortium name="Lawrence Berkeley National Laboratory"/>
            <person name="Steindorff A."/>
            <person name="Hensen N."/>
            <person name="Bonometti L."/>
            <person name="Westerberg I."/>
            <person name="Brannstrom I.O."/>
            <person name="Guillou S."/>
            <person name="Cros-Aarteil S."/>
            <person name="Calhoun S."/>
            <person name="Haridas S."/>
            <person name="Kuo A."/>
            <person name="Mondo S."/>
            <person name="Pangilinan J."/>
            <person name="Riley R."/>
            <person name="Labutti K."/>
            <person name="Andreopoulos B."/>
            <person name="Lipzen A."/>
            <person name="Chen C."/>
            <person name="Yanf M."/>
            <person name="Daum C."/>
            <person name="Ng V."/>
            <person name="Clum A."/>
            <person name="Ohm R."/>
            <person name="Martin F."/>
            <person name="Silar P."/>
            <person name="Natvig D."/>
            <person name="Lalanne C."/>
            <person name="Gautier V."/>
            <person name="Ament-Velasquez S.L."/>
            <person name="Kruys A."/>
            <person name="Hutchinson M.I."/>
            <person name="Powell A.J."/>
            <person name="Barry K."/>
            <person name="Miller A.N."/>
            <person name="Grigoriev I.V."/>
            <person name="Debuchy R."/>
            <person name="Gladieux P."/>
            <person name="Thoren M.H."/>
            <person name="Johannesson H."/>
        </authorList>
    </citation>
    <scope>NUCLEOTIDE SEQUENCE</scope>
    <source>
        <strain evidence="2">CBS 508.74</strain>
    </source>
</reference>